<evidence type="ECO:0000313" key="5">
    <source>
        <dbReference type="Proteomes" id="UP000277671"/>
    </source>
</evidence>
<dbReference type="PANTHER" id="PTHR16305">
    <property type="entry name" value="TESTICULAR SOLUBLE ADENYLYL CYCLASE"/>
    <property type="match status" value="1"/>
</dbReference>
<accession>A0A495JC52</accession>
<dbReference type="GO" id="GO:0006355">
    <property type="term" value="P:regulation of DNA-templated transcription"/>
    <property type="evidence" value="ECO:0007669"/>
    <property type="project" value="InterPro"/>
</dbReference>
<dbReference type="InterPro" id="IPR000792">
    <property type="entry name" value="Tscrpt_reg_LuxR_C"/>
</dbReference>
<protein>
    <submittedName>
        <fullName evidence="4">Regulatory LuxR family protein</fullName>
    </submittedName>
</protein>
<name>A0A495JC52_9ACTN</name>
<dbReference type="CDD" id="cd06170">
    <property type="entry name" value="LuxR_C_like"/>
    <property type="match status" value="1"/>
</dbReference>
<dbReference type="SMART" id="SM00421">
    <property type="entry name" value="HTH_LUXR"/>
    <property type="match status" value="1"/>
</dbReference>
<dbReference type="OrthoDB" id="3514764at2"/>
<dbReference type="InterPro" id="IPR036388">
    <property type="entry name" value="WH-like_DNA-bd_sf"/>
</dbReference>
<keyword evidence="5" id="KW-1185">Reference proteome</keyword>
<dbReference type="PROSITE" id="PS50043">
    <property type="entry name" value="HTH_LUXR_2"/>
    <property type="match status" value="1"/>
</dbReference>
<reference evidence="4 5" key="1">
    <citation type="submission" date="2018-10" db="EMBL/GenBank/DDBJ databases">
        <title>Sequencing the genomes of 1000 actinobacteria strains.</title>
        <authorList>
            <person name="Klenk H.-P."/>
        </authorList>
    </citation>
    <scope>NUCLEOTIDE SEQUENCE [LARGE SCALE GENOMIC DNA]</scope>
    <source>
        <strain evidence="4 5">DSM 45175</strain>
    </source>
</reference>
<evidence type="ECO:0000256" key="2">
    <source>
        <dbReference type="ARBA" id="ARBA00022840"/>
    </source>
</evidence>
<dbReference type="PROSITE" id="PS00622">
    <property type="entry name" value="HTH_LUXR_1"/>
    <property type="match status" value="1"/>
</dbReference>
<comment type="caution">
    <text evidence="4">The sequence shown here is derived from an EMBL/GenBank/DDBJ whole genome shotgun (WGS) entry which is preliminary data.</text>
</comment>
<dbReference type="SUPFAM" id="SSF48452">
    <property type="entry name" value="TPR-like"/>
    <property type="match status" value="1"/>
</dbReference>
<keyword evidence="2" id="KW-0067">ATP-binding</keyword>
<feature type="domain" description="HTH luxR-type" evidence="3">
    <location>
        <begin position="853"/>
        <end position="918"/>
    </location>
</feature>
<evidence type="ECO:0000256" key="1">
    <source>
        <dbReference type="ARBA" id="ARBA00022741"/>
    </source>
</evidence>
<dbReference type="InterPro" id="IPR011990">
    <property type="entry name" value="TPR-like_helical_dom_sf"/>
</dbReference>
<gene>
    <name evidence="4" type="ORF">BDK92_0727</name>
</gene>
<dbReference type="Proteomes" id="UP000277671">
    <property type="component" value="Unassembled WGS sequence"/>
</dbReference>
<dbReference type="Pfam" id="PF00196">
    <property type="entry name" value="GerE"/>
    <property type="match status" value="1"/>
</dbReference>
<dbReference type="Gene3D" id="3.40.50.300">
    <property type="entry name" value="P-loop containing nucleotide triphosphate hydrolases"/>
    <property type="match status" value="1"/>
</dbReference>
<dbReference type="EMBL" id="RBKT01000001">
    <property type="protein sequence ID" value="RKR86497.1"/>
    <property type="molecule type" value="Genomic_DNA"/>
</dbReference>
<dbReference type="SUPFAM" id="SSF46894">
    <property type="entry name" value="C-terminal effector domain of the bipartite response regulators"/>
    <property type="match status" value="1"/>
</dbReference>
<evidence type="ECO:0000313" key="4">
    <source>
        <dbReference type="EMBL" id="RKR86497.1"/>
    </source>
</evidence>
<dbReference type="Gene3D" id="1.25.40.10">
    <property type="entry name" value="Tetratricopeptide repeat domain"/>
    <property type="match status" value="1"/>
</dbReference>
<dbReference type="GO" id="GO:0003677">
    <property type="term" value="F:DNA binding"/>
    <property type="evidence" value="ECO:0007669"/>
    <property type="project" value="InterPro"/>
</dbReference>
<dbReference type="PANTHER" id="PTHR16305:SF35">
    <property type="entry name" value="TRANSCRIPTIONAL ACTIVATOR DOMAIN"/>
    <property type="match status" value="1"/>
</dbReference>
<dbReference type="InterPro" id="IPR016032">
    <property type="entry name" value="Sig_transdc_resp-reg_C-effctor"/>
</dbReference>
<dbReference type="PRINTS" id="PR00038">
    <property type="entry name" value="HTHLUXR"/>
</dbReference>
<dbReference type="SMART" id="SM00382">
    <property type="entry name" value="AAA"/>
    <property type="match status" value="1"/>
</dbReference>
<organism evidence="4 5">
    <name type="scientific">Micromonospora pisi</name>
    <dbReference type="NCBI Taxonomy" id="589240"/>
    <lineage>
        <taxon>Bacteria</taxon>
        <taxon>Bacillati</taxon>
        <taxon>Actinomycetota</taxon>
        <taxon>Actinomycetes</taxon>
        <taxon>Micromonosporales</taxon>
        <taxon>Micromonosporaceae</taxon>
        <taxon>Micromonospora</taxon>
    </lineage>
</organism>
<dbReference type="InterPro" id="IPR027417">
    <property type="entry name" value="P-loop_NTPase"/>
</dbReference>
<keyword evidence="1" id="KW-0547">Nucleotide-binding</keyword>
<dbReference type="GO" id="GO:0004016">
    <property type="term" value="F:adenylate cyclase activity"/>
    <property type="evidence" value="ECO:0007669"/>
    <property type="project" value="TreeGrafter"/>
</dbReference>
<evidence type="ECO:0000259" key="3">
    <source>
        <dbReference type="PROSITE" id="PS50043"/>
    </source>
</evidence>
<dbReference type="InterPro" id="IPR003593">
    <property type="entry name" value="AAA+_ATPase"/>
</dbReference>
<proteinExistence type="predicted"/>
<sequence length="926" mass="100802">MTPEIVGRNEALAVIHRFCERSRKSGYSLVVVGEPGLGKTTLLQHAAQLWAQEGGLVLAATAVEFEADISFAGLQQILSPVIKSIPPAVDSVSALEGARASVLEALFDPNTSVTLDRLTVAETLRDLLRAAARESPVLVLVDDLQWLDRSSAAVLTLLARRLTGTRVGFLGSTRPAAEGFFARARLDEYMLAAVDEQAATEILMNRYPDLTPTIRRRVLATAAGNPLALVELPLTLADSGPDSPTVDLSVVPLNRRLQEAFSSRIESLPDATRQLLLFAALETTGGLRVLEAASGDRLLETLAPAERVRLIHVTDYGTRVVFAHPLTRSAVVNASTAAERRWVHGRLAEAVRDDPDRRAWHLAQSSRGPDERAASSLEEAGYRLVGRGDTVGAVTALTNASMLSPAKPERARRLAAAAYVGAHLGGGIALAGDTLREVRQLDPAHAGSLDAAVATSFVILNADGDVDTAHRVLAGALDAVSEQSHPIFQIRAALRTLLYVCFFGGRSHLWSVFDALVSRLNPPEIDVVVLMRHTHSDPTSADDAAYRKLDRLVENLYQVNDPGEIVLIGLASSWVDRLPGCRAALHRALELGRAADDTNVMTQALTLLALDSYFMGQWRDSERYLAESLSLTSQHGLRLFRWATEHWIATLAAVRGDDETARRITDELIYWAVPRGVVVVSHLCHYTRTLVALGRQDYEEAYREATSIGPVGTIPPYRPVAIWTVLDVVEAAVRTNRHTEARAHVAAARAARVETISGRLSMLVMAAEALVSPEDIASSLFDRALATPEADRWPFDRARVELLFGEHLRRSRSRRAAREHLGRAWTAFERLGATKWTERAHQELRAAGQRSGPQLGNDILTGRESLIAQMAATGMTNKEIGEELFLSARTVGAHLYRIFPKLGITSRAALRDALTLLNKDRASGGP</sequence>
<dbReference type="Gene3D" id="1.10.10.10">
    <property type="entry name" value="Winged helix-like DNA-binding domain superfamily/Winged helix DNA-binding domain"/>
    <property type="match status" value="1"/>
</dbReference>
<dbReference type="AlphaFoldDB" id="A0A495JC52"/>
<dbReference type="Pfam" id="PF13191">
    <property type="entry name" value="AAA_16"/>
    <property type="match status" value="1"/>
</dbReference>
<dbReference type="RefSeq" id="WP_121154543.1">
    <property type="nucleotide sequence ID" value="NZ_RBKT01000001.1"/>
</dbReference>
<dbReference type="InterPro" id="IPR041664">
    <property type="entry name" value="AAA_16"/>
</dbReference>
<dbReference type="SUPFAM" id="SSF52540">
    <property type="entry name" value="P-loop containing nucleoside triphosphate hydrolases"/>
    <property type="match status" value="1"/>
</dbReference>
<dbReference type="GO" id="GO:0005524">
    <property type="term" value="F:ATP binding"/>
    <property type="evidence" value="ECO:0007669"/>
    <property type="project" value="UniProtKB-KW"/>
</dbReference>
<dbReference type="GO" id="GO:0005737">
    <property type="term" value="C:cytoplasm"/>
    <property type="evidence" value="ECO:0007669"/>
    <property type="project" value="TreeGrafter"/>
</dbReference>